<protein>
    <submittedName>
        <fullName evidence="1">Uncharacterized protein</fullName>
    </submittedName>
</protein>
<organism evidence="1 2">
    <name type="scientific">Bugula neritina</name>
    <name type="common">Brown bryozoan</name>
    <name type="synonym">Sertularia neritina</name>
    <dbReference type="NCBI Taxonomy" id="10212"/>
    <lineage>
        <taxon>Eukaryota</taxon>
        <taxon>Metazoa</taxon>
        <taxon>Spiralia</taxon>
        <taxon>Lophotrochozoa</taxon>
        <taxon>Bryozoa</taxon>
        <taxon>Gymnolaemata</taxon>
        <taxon>Cheilostomatida</taxon>
        <taxon>Flustrina</taxon>
        <taxon>Buguloidea</taxon>
        <taxon>Bugulidae</taxon>
        <taxon>Bugula</taxon>
    </lineage>
</organism>
<sequence>MFRSVESKYYDDFLFKPMVNGKQKPFFRHMKNISGKQAKSRFLSIINELETVEQTADSFNNYFRASLTQVMTPSADTVLPLFRMV</sequence>
<name>A0A7J7J1D3_BUGNE</name>
<evidence type="ECO:0000313" key="1">
    <source>
        <dbReference type="EMBL" id="KAF6019484.1"/>
    </source>
</evidence>
<dbReference type="Proteomes" id="UP000593567">
    <property type="component" value="Unassembled WGS sequence"/>
</dbReference>
<gene>
    <name evidence="1" type="ORF">EB796_022226</name>
</gene>
<proteinExistence type="predicted"/>
<comment type="caution">
    <text evidence="1">The sequence shown here is derived from an EMBL/GenBank/DDBJ whole genome shotgun (WGS) entry which is preliminary data.</text>
</comment>
<dbReference type="AlphaFoldDB" id="A0A7J7J1D3"/>
<accession>A0A7J7J1D3</accession>
<reference evidence="1" key="1">
    <citation type="submission" date="2020-06" db="EMBL/GenBank/DDBJ databases">
        <title>Draft genome of Bugula neritina, a colonial animal packing powerful symbionts and potential medicines.</title>
        <authorList>
            <person name="Rayko M."/>
        </authorList>
    </citation>
    <scope>NUCLEOTIDE SEQUENCE [LARGE SCALE GENOMIC DNA]</scope>
    <source>
        <strain evidence="1">Kwan_BN1</strain>
    </source>
</reference>
<evidence type="ECO:0000313" key="2">
    <source>
        <dbReference type="Proteomes" id="UP000593567"/>
    </source>
</evidence>
<keyword evidence="2" id="KW-1185">Reference proteome</keyword>
<dbReference type="EMBL" id="VXIV02003228">
    <property type="protein sequence ID" value="KAF6019484.1"/>
    <property type="molecule type" value="Genomic_DNA"/>
</dbReference>